<keyword evidence="3" id="KW-0812">Transmembrane</keyword>
<sequence>MNDPKQNERRGQERGDLVGAFTRGAWQPSVQPQVGPRMLAGGIVLIVVAGAAFGAGAMTSYDHKRAAEERSRELALTSRYPSVDRAGRTGATTVPGVPRPSVDAPRGGIPSKRASRPDTPGRPGAEGPRTEPAPTPAPTGSPALTVPLKAPAGDGADDEKGADRAGGRRKVAERSSQQGGETAPHTLLTLPEPEKTPTPTERPDRSEWPTIRTGPPPTTPPQGGTRSAEHDAYSPIQAEALDRQSNLGTENTGDTGGGQNLAWISDGDWALYKGVGFGLDGARRFYGRVASGAAAGVSGRVEVRLDALSNAPVGGFAIANTGGWQTYGTVEADVRKVTGVHDVYLRFSSGQPGDFVNLHWFAFGH</sequence>
<reference evidence="5 6" key="1">
    <citation type="submission" date="2019-06" db="EMBL/GenBank/DDBJ databases">
        <title>Sequencing the genomes of 1000 actinobacteria strains.</title>
        <authorList>
            <person name="Klenk H.-P."/>
        </authorList>
    </citation>
    <scope>NUCLEOTIDE SEQUENCE [LARGE SCALE GENOMIC DNA]</scope>
    <source>
        <strain evidence="5 6">DSM 102200</strain>
    </source>
</reference>
<name>A0A543CTS9_9ACTN</name>
<dbReference type="SMART" id="SM00606">
    <property type="entry name" value="CBD_IV"/>
    <property type="match status" value="1"/>
</dbReference>
<feature type="compositionally biased region" description="Low complexity" evidence="2">
    <location>
        <begin position="181"/>
        <end position="191"/>
    </location>
</feature>
<dbReference type="InterPro" id="IPR006584">
    <property type="entry name" value="Cellulose-bd_IV"/>
</dbReference>
<accession>A0A543CTS9</accession>
<dbReference type="EMBL" id="VFOZ01000001">
    <property type="protein sequence ID" value="TQM00507.1"/>
    <property type="molecule type" value="Genomic_DNA"/>
</dbReference>
<evidence type="ECO:0000256" key="2">
    <source>
        <dbReference type="SAM" id="MobiDB-lite"/>
    </source>
</evidence>
<dbReference type="PROSITE" id="PS51175">
    <property type="entry name" value="CBM6"/>
    <property type="match status" value="1"/>
</dbReference>
<feature type="region of interest" description="Disordered" evidence="2">
    <location>
        <begin position="70"/>
        <end position="230"/>
    </location>
</feature>
<feature type="compositionally biased region" description="Basic and acidic residues" evidence="2">
    <location>
        <begin position="158"/>
        <end position="173"/>
    </location>
</feature>
<feature type="domain" description="CBM6" evidence="4">
    <location>
        <begin position="234"/>
        <end position="364"/>
    </location>
</feature>
<organism evidence="5 6">
    <name type="scientific">Actinoallomurus bryophytorum</name>
    <dbReference type="NCBI Taxonomy" id="1490222"/>
    <lineage>
        <taxon>Bacteria</taxon>
        <taxon>Bacillati</taxon>
        <taxon>Actinomycetota</taxon>
        <taxon>Actinomycetes</taxon>
        <taxon>Streptosporangiales</taxon>
        <taxon>Thermomonosporaceae</taxon>
        <taxon>Actinoallomurus</taxon>
    </lineage>
</organism>
<dbReference type="AlphaFoldDB" id="A0A543CTS9"/>
<keyword evidence="3" id="KW-1133">Transmembrane helix</keyword>
<dbReference type="Pfam" id="PF03422">
    <property type="entry name" value="CBM_6"/>
    <property type="match status" value="1"/>
</dbReference>
<dbReference type="Proteomes" id="UP000316096">
    <property type="component" value="Unassembled WGS sequence"/>
</dbReference>
<gene>
    <name evidence="5" type="ORF">FB559_6220</name>
</gene>
<evidence type="ECO:0000313" key="5">
    <source>
        <dbReference type="EMBL" id="TQM00507.1"/>
    </source>
</evidence>
<evidence type="ECO:0000313" key="6">
    <source>
        <dbReference type="Proteomes" id="UP000316096"/>
    </source>
</evidence>
<protein>
    <submittedName>
        <fullName evidence="5">Carbohydrate binding protein with CBM6 domain</fullName>
    </submittedName>
</protein>
<dbReference type="RefSeq" id="WP_246122207.1">
    <property type="nucleotide sequence ID" value="NZ_VFOZ01000001.1"/>
</dbReference>
<keyword evidence="1" id="KW-0732">Signal</keyword>
<dbReference type="InterPro" id="IPR005084">
    <property type="entry name" value="CBM6"/>
</dbReference>
<keyword evidence="6" id="KW-1185">Reference proteome</keyword>
<dbReference type="Gene3D" id="2.60.120.260">
    <property type="entry name" value="Galactose-binding domain-like"/>
    <property type="match status" value="1"/>
</dbReference>
<dbReference type="CDD" id="cd04084">
    <property type="entry name" value="CBM6_xylanase-like"/>
    <property type="match status" value="1"/>
</dbReference>
<dbReference type="InterPro" id="IPR008979">
    <property type="entry name" value="Galactose-bd-like_sf"/>
</dbReference>
<feature type="compositionally biased region" description="Low complexity" evidence="2">
    <location>
        <begin position="140"/>
        <end position="154"/>
    </location>
</feature>
<evidence type="ECO:0000259" key="4">
    <source>
        <dbReference type="PROSITE" id="PS51175"/>
    </source>
</evidence>
<evidence type="ECO:0000256" key="3">
    <source>
        <dbReference type="SAM" id="Phobius"/>
    </source>
</evidence>
<dbReference type="GO" id="GO:0030246">
    <property type="term" value="F:carbohydrate binding"/>
    <property type="evidence" value="ECO:0007669"/>
    <property type="project" value="InterPro"/>
</dbReference>
<keyword evidence="3" id="KW-0472">Membrane</keyword>
<dbReference type="SUPFAM" id="SSF49785">
    <property type="entry name" value="Galactose-binding domain-like"/>
    <property type="match status" value="1"/>
</dbReference>
<comment type="caution">
    <text evidence="5">The sequence shown here is derived from an EMBL/GenBank/DDBJ whole genome shotgun (WGS) entry which is preliminary data.</text>
</comment>
<feature type="transmembrane region" description="Helical" evidence="3">
    <location>
        <begin position="38"/>
        <end position="61"/>
    </location>
</feature>
<proteinExistence type="predicted"/>
<evidence type="ECO:0000256" key="1">
    <source>
        <dbReference type="ARBA" id="ARBA00022729"/>
    </source>
</evidence>